<protein>
    <submittedName>
        <fullName evidence="1">Serine/threonine-protein kinase</fullName>
        <ecNumber evidence="1">2.7.11.1</ecNumber>
    </submittedName>
</protein>
<proteinExistence type="predicted"/>
<keyword evidence="1" id="KW-0808">Transferase</keyword>
<keyword evidence="1" id="KW-0418">Kinase</keyword>
<comment type="caution">
    <text evidence="1">The sequence shown here is derived from an EMBL/GenBank/DDBJ whole genome shotgun (WGS) entry which is preliminary data.</text>
</comment>
<sequence length="1470" mass="162541">MGNQLSGSIPSTSTAGIDSYIDELNGLTYIRSLGSARFLKTIQGGSKAGPVVIKILVKPSPNLSFRPYIQALKAEQEALRTASNVFSYQCQLETDRAVYVVRQYLHASLYDRISTRPFLILVEKKFITFQLLRALADCHARKVCHGDIKTENVLVTSWNWAYLSDFASFKPTYLPEDNPGDFSFFFDTSSRRSCYLSPERFYDPVREPGKAVQAGALPGQSPGLHPSMDVFAMGCVIGELFLESSPTFLLSQLLSYKRGEYDPAAALQPIECPEIRSLVLHMIQSNPADRLSASEYLEKWCASGGAFPSYFSSFLYPYLSGLTDASVASERPELQSDARILKLAKDFERISGLFGFVALEGEPEDQLELRDASDSQSSLAEEGAVLLGSVLMALTRSCALPSSQIQGLEMLLTSSVHLPDNLKLDRAIPYLLGLCFESSSGLVRAHSLTVLIQILASVNSLNPINFPLFSEYLLPHLRRLVNDPEVMVRVAYARNIATLAQVAARFARLTEEAASEVSVQSKAPAEDEQLGLLDQVVSLLIDPDSGVKRALLGSMPKLCVLFGHAKTNDVLLSHMITYLNDRDWMLRCSFFEDIVGVAEFVGRQSLEEYILPLMIQAITDGEEFVVEKVLCSLTCLARAELFSKMTLWELITVVTPQLGHPNIWVRNAAASFASAASFHLTFVDQLCVLAPSMEPFLRYPPLEYPTTPADVVRALGTPIPRVIFDEALNWAAASLQMWDILQRRISKQAMSVSGVDADWLRLLDSLRWTPFDEQRILAMRECIVKLAKSTLSSRRRTNPSASSLGTEVRPCKLTNFQEPIHLQSLGVNPHTEFFSSPSANSSLHASSSRNRPIEPNGTHRVSLRANHSTRLMSGRANSFHDGEAHHLGIGELASRGRSFSSNSTLPDHQADSVNSPVPVILNLIQPNAPRFKDDKQQEGFQKGPDPRSFALNSSLRALLHKKECEAFPAPQADFGLFIPNQPSIPTQNMIASTIALKSRLLGADRSVASRNAISTGGSWVPEGKLVTHLTEHKGAVNAVRVAPDHQFFVSGSDDGTVKVWDAHRLDRPITTRSRLTYFKLGGRVTCLTFLRNSYCVAAANDKGDIHIFRIELSPGEPTSTYSKCTTLRLLQLECEHALAIDHLASEDKSLLIFTTNLGNICCFDLRSSKLKWKVTNPLSYGTIMSFVIDPQANWLLVGTMKGILVLWDLRFLVSLRHWLHPSQCPIRQLHAHSSRQVWTVAGRYNEVSLWDISQLECKRVVMASVSSINQLSEISLKPLQVGSEEELLCCSLDQLEPPNAFPDHPPHPTTLALAVLGNDAIVTVGTDQTIRYFNLSRPSRSFHILPSVYVSSNEDGAVYRMVEHDAVPVLFESGVPASHSMESPRSSSNSTGTYKDYSSHMNNGPDSLPRLSSRTYASTTSRSSVHPTILSHHHLLQRPHLDAITDVQLLSFPTSLLITADRSGVIKILL</sequence>
<dbReference type="EC" id="2.7.11.1" evidence="1"/>
<organism evidence="1 2">
    <name type="scientific">Entomophthora muscae</name>
    <dbReference type="NCBI Taxonomy" id="34485"/>
    <lineage>
        <taxon>Eukaryota</taxon>
        <taxon>Fungi</taxon>
        <taxon>Fungi incertae sedis</taxon>
        <taxon>Zoopagomycota</taxon>
        <taxon>Entomophthoromycotina</taxon>
        <taxon>Entomophthoromycetes</taxon>
        <taxon>Entomophthorales</taxon>
        <taxon>Entomophthoraceae</taxon>
        <taxon>Entomophthora</taxon>
    </lineage>
</organism>
<accession>A0ACC2T1I5</accession>
<dbReference type="EMBL" id="QTSX02003755">
    <property type="protein sequence ID" value="KAJ9068301.1"/>
    <property type="molecule type" value="Genomic_DNA"/>
</dbReference>
<keyword evidence="2" id="KW-1185">Reference proteome</keyword>
<name>A0ACC2T1I5_9FUNG</name>
<reference evidence="1" key="1">
    <citation type="submission" date="2022-04" db="EMBL/GenBank/DDBJ databases">
        <title>Genome of the entomopathogenic fungus Entomophthora muscae.</title>
        <authorList>
            <person name="Elya C."/>
            <person name="Lovett B.R."/>
            <person name="Lee E."/>
            <person name="Macias A.M."/>
            <person name="Hajek A.E."/>
            <person name="De Bivort B.L."/>
            <person name="Kasson M.T."/>
            <person name="De Fine Licht H.H."/>
            <person name="Stajich J.E."/>
        </authorList>
    </citation>
    <scope>NUCLEOTIDE SEQUENCE</scope>
    <source>
        <strain evidence="1">Berkeley</strain>
    </source>
</reference>
<dbReference type="Proteomes" id="UP001165960">
    <property type="component" value="Unassembled WGS sequence"/>
</dbReference>
<gene>
    <name evidence="1" type="primary">VPS15_4</name>
    <name evidence="1" type="ORF">DSO57_1030168</name>
</gene>
<evidence type="ECO:0000313" key="1">
    <source>
        <dbReference type="EMBL" id="KAJ9068301.1"/>
    </source>
</evidence>
<evidence type="ECO:0000313" key="2">
    <source>
        <dbReference type="Proteomes" id="UP001165960"/>
    </source>
</evidence>